<keyword evidence="2" id="KW-1185">Reference proteome</keyword>
<proteinExistence type="predicted"/>
<reference evidence="2" key="1">
    <citation type="submission" date="2018-09" db="EMBL/GenBank/DDBJ databases">
        <authorList>
            <person name="Livingstone P.G."/>
            <person name="Whitworth D.E."/>
        </authorList>
    </citation>
    <scope>NUCLEOTIDE SEQUENCE [LARGE SCALE GENOMIC DNA]</scope>
    <source>
        <strain evidence="2">CA043D</strain>
    </source>
</reference>
<name>A0A3A8KM36_9BACT</name>
<evidence type="ECO:0000313" key="2">
    <source>
        <dbReference type="Proteomes" id="UP000268313"/>
    </source>
</evidence>
<gene>
    <name evidence="1" type="ORF">D7X32_13920</name>
</gene>
<sequence length="451" mass="50562">MIGEFNEAFLAALEEGWTPARDATAYASTVAAIRDLDSPMYEQSQFSHPLLFSEAEFQELSRACRALLSAQLKLIGHLIDTHSREGLLDLLRMPRRLAAFIHWDNLRHGDASIGRMDVVPTRQGYFFCEFNIFPGVGGGEAYEGSRAATEALGFPRAKLMGSPLRDLAVLYAEECRKRDLRRVVILDSTGHSNLGYPRQEYLKRYLEELNPGVPVHILDEVRYPEAWLKREEAERTLIHRMFTYEEVTDGFEFLKKLWASGAVLTNGFEPELRMSKRFLALLCEPGHQSLFSDEEVATIQKYLPPAFSLSEENLSAALRDKAGLVFKIDDSSSYGGSGVLMGTDWPADELEQKLREAGVERWICQRVVEAETVRLRAAGDTAAEEYRLVLGFYSYGGKANGFLVRGSRTSKVVNITSGGKLGWAFVVSEEGRQAFIRHARGRAEDVTSRSA</sequence>
<organism evidence="1 2">
    <name type="scientific">Corallococcus carmarthensis</name>
    <dbReference type="NCBI Taxonomy" id="2316728"/>
    <lineage>
        <taxon>Bacteria</taxon>
        <taxon>Pseudomonadati</taxon>
        <taxon>Myxococcota</taxon>
        <taxon>Myxococcia</taxon>
        <taxon>Myxococcales</taxon>
        <taxon>Cystobacterineae</taxon>
        <taxon>Myxococcaceae</taxon>
        <taxon>Corallococcus</taxon>
    </lineage>
</organism>
<protein>
    <recommendedName>
        <fullName evidence="3">Circularly permuted type 2 ATP-grasp protein</fullName>
    </recommendedName>
</protein>
<evidence type="ECO:0008006" key="3">
    <source>
        <dbReference type="Google" id="ProtNLM"/>
    </source>
</evidence>
<accession>A0A3A8KM36</accession>
<evidence type="ECO:0000313" key="1">
    <source>
        <dbReference type="EMBL" id="RKH03492.1"/>
    </source>
</evidence>
<comment type="caution">
    <text evidence="1">The sequence shown here is derived from an EMBL/GenBank/DDBJ whole genome shotgun (WGS) entry which is preliminary data.</text>
</comment>
<dbReference type="AlphaFoldDB" id="A0A3A8KM36"/>
<dbReference type="OrthoDB" id="5522351at2"/>
<dbReference type="Proteomes" id="UP000268313">
    <property type="component" value="Unassembled WGS sequence"/>
</dbReference>
<dbReference type="SUPFAM" id="SSF56059">
    <property type="entry name" value="Glutathione synthetase ATP-binding domain-like"/>
    <property type="match status" value="1"/>
</dbReference>
<dbReference type="RefSeq" id="WP_120603024.1">
    <property type="nucleotide sequence ID" value="NZ_RAWE01000040.1"/>
</dbReference>
<dbReference type="EMBL" id="RAWE01000040">
    <property type="protein sequence ID" value="RKH03492.1"/>
    <property type="molecule type" value="Genomic_DNA"/>
</dbReference>